<evidence type="ECO:0000256" key="2">
    <source>
        <dbReference type="ARBA" id="ARBA00022692"/>
    </source>
</evidence>
<evidence type="ECO:0000256" key="3">
    <source>
        <dbReference type="ARBA" id="ARBA00022989"/>
    </source>
</evidence>
<feature type="transmembrane region" description="Helical" evidence="5">
    <location>
        <begin position="249"/>
        <end position="273"/>
    </location>
</feature>
<dbReference type="InterPro" id="IPR011527">
    <property type="entry name" value="ABC1_TM_dom"/>
</dbReference>
<dbReference type="RefSeq" id="WP_122150919.1">
    <property type="nucleotide sequence ID" value="NZ_RFFI01000127.1"/>
</dbReference>
<name>A0A3M2ISC1_9CELL</name>
<dbReference type="PANTHER" id="PTHR24221">
    <property type="entry name" value="ATP-BINDING CASSETTE SUB-FAMILY B"/>
    <property type="match status" value="1"/>
</dbReference>
<dbReference type="InterPro" id="IPR036640">
    <property type="entry name" value="ABC1_TM_sf"/>
</dbReference>
<dbReference type="InterPro" id="IPR039421">
    <property type="entry name" value="Type_1_exporter"/>
</dbReference>
<keyword evidence="2 5" id="KW-0812">Transmembrane</keyword>
<feature type="domain" description="ABC transmembrane type-1" evidence="6">
    <location>
        <begin position="31"/>
        <end position="310"/>
    </location>
</feature>
<accession>A0A3M2ISC1</accession>
<protein>
    <submittedName>
        <fullName evidence="7">ABC transporter ATP-binding protein</fullName>
    </submittedName>
</protein>
<evidence type="ECO:0000313" key="7">
    <source>
        <dbReference type="EMBL" id="RMI04837.1"/>
    </source>
</evidence>
<organism evidence="7 8">
    <name type="scientific">Cellulomonas triticagri</name>
    <dbReference type="NCBI Taxonomy" id="2483352"/>
    <lineage>
        <taxon>Bacteria</taxon>
        <taxon>Bacillati</taxon>
        <taxon>Actinomycetota</taxon>
        <taxon>Actinomycetes</taxon>
        <taxon>Micrococcales</taxon>
        <taxon>Cellulomonadaceae</taxon>
        <taxon>Cellulomonas</taxon>
    </lineage>
</organism>
<proteinExistence type="predicted"/>
<keyword evidence="4 5" id="KW-0472">Membrane</keyword>
<dbReference type="PANTHER" id="PTHR24221:SF654">
    <property type="entry name" value="ATP-BINDING CASSETTE SUB-FAMILY B MEMBER 6"/>
    <property type="match status" value="1"/>
</dbReference>
<evidence type="ECO:0000256" key="5">
    <source>
        <dbReference type="SAM" id="Phobius"/>
    </source>
</evidence>
<comment type="caution">
    <text evidence="7">The sequence shown here is derived from an EMBL/GenBank/DDBJ whole genome shotgun (WGS) entry which is preliminary data.</text>
</comment>
<feature type="transmembrane region" description="Helical" evidence="5">
    <location>
        <begin position="67"/>
        <end position="85"/>
    </location>
</feature>
<dbReference type="EMBL" id="RFFI01000127">
    <property type="protein sequence ID" value="RMI04837.1"/>
    <property type="molecule type" value="Genomic_DNA"/>
</dbReference>
<dbReference type="InterPro" id="IPR027417">
    <property type="entry name" value="P-loop_NTPase"/>
</dbReference>
<dbReference type="Gene3D" id="3.40.50.300">
    <property type="entry name" value="P-loop containing nucleotide triphosphate hydrolases"/>
    <property type="match status" value="1"/>
</dbReference>
<dbReference type="GO" id="GO:0140359">
    <property type="term" value="F:ABC-type transporter activity"/>
    <property type="evidence" value="ECO:0007669"/>
    <property type="project" value="InterPro"/>
</dbReference>
<dbReference type="GO" id="GO:0005886">
    <property type="term" value="C:plasma membrane"/>
    <property type="evidence" value="ECO:0007669"/>
    <property type="project" value="UniProtKB-SubCell"/>
</dbReference>
<keyword evidence="7" id="KW-0547">Nucleotide-binding</keyword>
<evidence type="ECO:0000256" key="4">
    <source>
        <dbReference type="ARBA" id="ARBA00023136"/>
    </source>
</evidence>
<feature type="transmembrane region" description="Helical" evidence="5">
    <location>
        <begin position="141"/>
        <end position="161"/>
    </location>
</feature>
<sequence length="530" mass="53587">MSSPAAPPEPPSPGRMLLRTLTAPGQRLPVALGTLGLCGHQVAEMLVPVVIGAAVDDAVVGRDPRALVGWLGVLAALFVALTLCWRGGLIGTTRAYLRAEHTLRQQVVARVLDDRGGPGRPPGATLSLATSDAVRVAGTTWLLAGQVAAVAAVTTAAVSLLTISVPLAAALAVAMPLAVLVMHRLAAPLERRSDREQAQAADAAALATDLVGGMRVLQGLGASTAGADRYRRTSRALLAARVGAARARAWYLAGSEAASGVLVGAVALAAGWMTLRGSLTVGQLVTVVGLVQTVQTPLTQTGQLMVGLAQKRASAARLHDALAAPRVLPAAVAAAPTGATTLTARVGDDLVLRVARGEVVGLHADTPGAGDLVDVLGARTAADPGAVLLDDVCASTLGPALRTAVHAPPRDAHLFAGPLAEVVAPAGSVDADLLRAAVLDDVVTLLPEGTGSAVAAGGSNLSGGQQDRVRLARALHRDEPFLVLHEPAAAVDSVTEVALAAGLRARPDKGVLVVTDSPALLAACDRVVRR</sequence>
<dbReference type="PROSITE" id="PS50929">
    <property type="entry name" value="ABC_TM1F"/>
    <property type="match status" value="1"/>
</dbReference>
<dbReference type="Proteomes" id="UP000269289">
    <property type="component" value="Unassembled WGS sequence"/>
</dbReference>
<dbReference type="SUPFAM" id="SSF90123">
    <property type="entry name" value="ABC transporter transmembrane region"/>
    <property type="match status" value="1"/>
</dbReference>
<keyword evidence="3 5" id="KW-1133">Transmembrane helix</keyword>
<keyword evidence="8" id="KW-1185">Reference proteome</keyword>
<dbReference type="GO" id="GO:0005524">
    <property type="term" value="F:ATP binding"/>
    <property type="evidence" value="ECO:0007669"/>
    <property type="project" value="UniProtKB-KW"/>
</dbReference>
<evidence type="ECO:0000256" key="1">
    <source>
        <dbReference type="ARBA" id="ARBA00004651"/>
    </source>
</evidence>
<keyword evidence="7" id="KW-0067">ATP-binding</keyword>
<feature type="transmembrane region" description="Helical" evidence="5">
    <location>
        <begin position="167"/>
        <end position="187"/>
    </location>
</feature>
<comment type="subcellular location">
    <subcellularLocation>
        <location evidence="1">Cell membrane</location>
        <topology evidence="1">Multi-pass membrane protein</topology>
    </subcellularLocation>
</comment>
<dbReference type="Pfam" id="PF00664">
    <property type="entry name" value="ABC_membrane"/>
    <property type="match status" value="1"/>
</dbReference>
<evidence type="ECO:0000313" key="8">
    <source>
        <dbReference type="Proteomes" id="UP000269289"/>
    </source>
</evidence>
<dbReference type="OrthoDB" id="4966664at2"/>
<dbReference type="Gene3D" id="1.20.1560.10">
    <property type="entry name" value="ABC transporter type 1, transmembrane domain"/>
    <property type="match status" value="1"/>
</dbReference>
<evidence type="ECO:0000259" key="6">
    <source>
        <dbReference type="PROSITE" id="PS50929"/>
    </source>
</evidence>
<dbReference type="SUPFAM" id="SSF52540">
    <property type="entry name" value="P-loop containing nucleoside triphosphate hydrolases"/>
    <property type="match status" value="1"/>
</dbReference>
<dbReference type="GO" id="GO:0034040">
    <property type="term" value="F:ATPase-coupled lipid transmembrane transporter activity"/>
    <property type="evidence" value="ECO:0007669"/>
    <property type="project" value="TreeGrafter"/>
</dbReference>
<dbReference type="AlphaFoldDB" id="A0A3M2ISC1"/>
<reference evidence="7 8" key="1">
    <citation type="submission" date="2018-10" db="EMBL/GenBank/DDBJ databases">
        <title>Isolation, diversity and antifungal activity of actinobacteria from wheat.</title>
        <authorList>
            <person name="Han C."/>
        </authorList>
    </citation>
    <scope>NUCLEOTIDE SEQUENCE [LARGE SCALE GENOMIC DNA]</scope>
    <source>
        <strain evidence="7 8">NEAU-YY56</strain>
    </source>
</reference>
<gene>
    <name evidence="7" type="ORF">EBM89_17485</name>
</gene>